<dbReference type="Proteomes" id="UP001519460">
    <property type="component" value="Unassembled WGS sequence"/>
</dbReference>
<comment type="similarity">
    <text evidence="2 10">Belongs to the G-protein coupled receptor 1 family.</text>
</comment>
<reference evidence="14 15" key="1">
    <citation type="journal article" date="2023" name="Sci. Data">
        <title>Genome assembly of the Korean intertidal mud-creeper Batillaria attramentaria.</title>
        <authorList>
            <person name="Patra A.K."/>
            <person name="Ho P.T."/>
            <person name="Jun S."/>
            <person name="Lee S.J."/>
            <person name="Kim Y."/>
            <person name="Won Y.J."/>
        </authorList>
    </citation>
    <scope>NUCLEOTIDE SEQUENCE [LARGE SCALE GENOMIC DNA]</scope>
    <source>
        <strain evidence="14">Wonlab-2016</strain>
    </source>
</reference>
<keyword evidence="4 10" id="KW-0812">Transmembrane</keyword>
<evidence type="ECO:0000256" key="3">
    <source>
        <dbReference type="ARBA" id="ARBA00022475"/>
    </source>
</evidence>
<feature type="compositionally biased region" description="Polar residues" evidence="11">
    <location>
        <begin position="247"/>
        <end position="266"/>
    </location>
</feature>
<evidence type="ECO:0000256" key="1">
    <source>
        <dbReference type="ARBA" id="ARBA00004651"/>
    </source>
</evidence>
<organism evidence="14 15">
    <name type="scientific">Batillaria attramentaria</name>
    <dbReference type="NCBI Taxonomy" id="370345"/>
    <lineage>
        <taxon>Eukaryota</taxon>
        <taxon>Metazoa</taxon>
        <taxon>Spiralia</taxon>
        <taxon>Lophotrochozoa</taxon>
        <taxon>Mollusca</taxon>
        <taxon>Gastropoda</taxon>
        <taxon>Caenogastropoda</taxon>
        <taxon>Sorbeoconcha</taxon>
        <taxon>Cerithioidea</taxon>
        <taxon>Batillariidae</taxon>
        <taxon>Batillaria</taxon>
    </lineage>
</organism>
<gene>
    <name evidence="14" type="ORF">BaRGS_00012220</name>
</gene>
<dbReference type="AlphaFoldDB" id="A0ABD0LB16"/>
<evidence type="ECO:0000256" key="2">
    <source>
        <dbReference type="ARBA" id="ARBA00010663"/>
    </source>
</evidence>
<dbReference type="Pfam" id="PF00001">
    <property type="entry name" value="7tm_1"/>
    <property type="match status" value="1"/>
</dbReference>
<feature type="region of interest" description="Disordered" evidence="11">
    <location>
        <begin position="232"/>
        <end position="272"/>
    </location>
</feature>
<keyword evidence="6 10" id="KW-0297">G-protein coupled receptor</keyword>
<dbReference type="PANTHER" id="PTHR24238:SF75">
    <property type="entry name" value="CHOLECYSTOKININ-LIKE RECEPTOR AT 17D1-RELATED"/>
    <property type="match status" value="1"/>
</dbReference>
<keyword evidence="5 12" id="KW-1133">Transmembrane helix</keyword>
<name>A0ABD0LB16_9CAEN</name>
<evidence type="ECO:0000256" key="7">
    <source>
        <dbReference type="ARBA" id="ARBA00023136"/>
    </source>
</evidence>
<dbReference type="PANTHER" id="PTHR24238">
    <property type="entry name" value="G-PROTEIN COUPLED RECEPTOR"/>
    <property type="match status" value="1"/>
</dbReference>
<keyword evidence="8 10" id="KW-0675">Receptor</keyword>
<feature type="region of interest" description="Disordered" evidence="11">
    <location>
        <begin position="1"/>
        <end position="21"/>
    </location>
</feature>
<evidence type="ECO:0000256" key="6">
    <source>
        <dbReference type="ARBA" id="ARBA00023040"/>
    </source>
</evidence>
<keyword evidence="15" id="KW-1185">Reference proteome</keyword>
<dbReference type="PROSITE" id="PS50262">
    <property type="entry name" value="G_PROTEIN_RECEP_F1_2"/>
    <property type="match status" value="1"/>
</dbReference>
<evidence type="ECO:0000313" key="15">
    <source>
        <dbReference type="Proteomes" id="UP001519460"/>
    </source>
</evidence>
<dbReference type="Gene3D" id="1.20.1070.10">
    <property type="entry name" value="Rhodopsin 7-helix transmembrane proteins"/>
    <property type="match status" value="1"/>
</dbReference>
<feature type="domain" description="G-protein coupled receptors family 1 profile" evidence="13">
    <location>
        <begin position="67"/>
        <end position="349"/>
    </location>
</feature>
<sequence length="427" mass="48139">MVKCRRRGNQRVPSLVPPLSDPGGEAWSHPLLASPRDLARDQLAALYPLDQRAGRQEEKRAAVSVGVSCFTLVAISLERYFAICRPLHSRSWQTLSHAYRCIGVCWVLAALLMTPVAVFQKHQKLANNAHSCRETWPDMRLEKAYTVLLDLALLVAPVVLMSLAYASVVHALMYDVRSPSFDMGVPGTNGTGPKAVLPNYRTIELRLLGRDSCRSITSVSSTEETCLSRSGTVLSGTATPPKGALSRASTCNADTSVTGSTSTQSRGRNRHANRIRHSNPRKIRENKIRVIRMLFVVVLEFFLCWTPVYVIQTWMIFDFDTAYEFVTPLTKTLFHLLSYVSSCCNPITYCFMNKKFRESFVRVFTCRKPPPPLKERQRQHLLMLQDSRRSERYNPLGSLNSARSARANSVRQLDFVNNIKPIEEQSD</sequence>
<evidence type="ECO:0000313" key="14">
    <source>
        <dbReference type="EMBL" id="KAK7496568.1"/>
    </source>
</evidence>
<evidence type="ECO:0000256" key="9">
    <source>
        <dbReference type="ARBA" id="ARBA00023224"/>
    </source>
</evidence>
<protein>
    <recommendedName>
        <fullName evidence="13">G-protein coupled receptors family 1 profile domain-containing protein</fullName>
    </recommendedName>
</protein>
<evidence type="ECO:0000256" key="10">
    <source>
        <dbReference type="RuleBase" id="RU000688"/>
    </source>
</evidence>
<evidence type="ECO:0000256" key="5">
    <source>
        <dbReference type="ARBA" id="ARBA00022989"/>
    </source>
</evidence>
<comment type="caution">
    <text evidence="14">The sequence shown here is derived from an EMBL/GenBank/DDBJ whole genome shotgun (WGS) entry which is preliminary data.</text>
</comment>
<evidence type="ECO:0000256" key="8">
    <source>
        <dbReference type="ARBA" id="ARBA00023170"/>
    </source>
</evidence>
<keyword evidence="7 12" id="KW-0472">Membrane</keyword>
<dbReference type="InterPro" id="IPR017452">
    <property type="entry name" value="GPCR_Rhodpsn_7TM"/>
</dbReference>
<dbReference type="InterPro" id="IPR000276">
    <property type="entry name" value="GPCR_Rhodpsn"/>
</dbReference>
<accession>A0ABD0LB16</accession>
<dbReference type="SUPFAM" id="SSF81321">
    <property type="entry name" value="Family A G protein-coupled receptor-like"/>
    <property type="match status" value="1"/>
</dbReference>
<keyword evidence="3" id="KW-1003">Cell membrane</keyword>
<dbReference type="PROSITE" id="PS00237">
    <property type="entry name" value="G_PROTEIN_RECEP_F1_1"/>
    <property type="match status" value="1"/>
</dbReference>
<keyword evidence="9 10" id="KW-0807">Transducer</keyword>
<dbReference type="PRINTS" id="PR01012">
    <property type="entry name" value="NRPEPTIDEYR"/>
</dbReference>
<feature type="transmembrane region" description="Helical" evidence="12">
    <location>
        <begin position="290"/>
        <end position="312"/>
    </location>
</feature>
<dbReference type="GO" id="GO:0005886">
    <property type="term" value="C:plasma membrane"/>
    <property type="evidence" value="ECO:0007669"/>
    <property type="project" value="UniProtKB-SubCell"/>
</dbReference>
<dbReference type="GO" id="GO:0004930">
    <property type="term" value="F:G protein-coupled receptor activity"/>
    <property type="evidence" value="ECO:0007669"/>
    <property type="project" value="UniProtKB-KW"/>
</dbReference>
<evidence type="ECO:0000256" key="12">
    <source>
        <dbReference type="SAM" id="Phobius"/>
    </source>
</evidence>
<dbReference type="InterPro" id="IPR000611">
    <property type="entry name" value="NPY_rcpt"/>
</dbReference>
<feature type="transmembrane region" description="Helical" evidence="12">
    <location>
        <begin position="98"/>
        <end position="119"/>
    </location>
</feature>
<dbReference type="EMBL" id="JACVVK020000066">
    <property type="protein sequence ID" value="KAK7496568.1"/>
    <property type="molecule type" value="Genomic_DNA"/>
</dbReference>
<comment type="subcellular location">
    <subcellularLocation>
        <location evidence="1">Cell membrane</location>
        <topology evidence="1">Multi-pass membrane protein</topology>
    </subcellularLocation>
</comment>
<dbReference type="PRINTS" id="PR00237">
    <property type="entry name" value="GPCRRHODOPSN"/>
</dbReference>
<evidence type="ECO:0000256" key="11">
    <source>
        <dbReference type="SAM" id="MobiDB-lite"/>
    </source>
</evidence>
<proteinExistence type="inferred from homology"/>
<feature type="transmembrane region" description="Helical" evidence="12">
    <location>
        <begin position="332"/>
        <end position="352"/>
    </location>
</feature>
<evidence type="ECO:0000256" key="4">
    <source>
        <dbReference type="ARBA" id="ARBA00022692"/>
    </source>
</evidence>
<evidence type="ECO:0000259" key="13">
    <source>
        <dbReference type="PROSITE" id="PS50262"/>
    </source>
</evidence>
<feature type="transmembrane region" description="Helical" evidence="12">
    <location>
        <begin position="151"/>
        <end position="173"/>
    </location>
</feature>